<dbReference type="PANTHER" id="PTHR30363:SF4">
    <property type="entry name" value="GLYCEROL-3-PHOSPHATE REGULON REPRESSOR"/>
    <property type="match status" value="1"/>
</dbReference>
<dbReference type="Proteomes" id="UP000067444">
    <property type="component" value="Chromosome"/>
</dbReference>
<dbReference type="SUPFAM" id="SSF100950">
    <property type="entry name" value="NagB/RpiA/CoA transferase-like"/>
    <property type="match status" value="1"/>
</dbReference>
<sequence>MSFRHSQILNRARQDGKVTVEGLAKAFDVTLQTIRRDLGELAEQGRLERVHGGAVLPSGLTNIRYEERRRLNDAAKERIGIACAAEIQNGTSIFLGIGTTCEAVARSLVHHESLLVVTNNLNAVPILSANAQCKVIVTGGTLRSSDAGLVGAQAAVTARQFKFDTAIIGCSAMDEFGGFYDYDLDEVIVSQAVIECSHSTTLVADNAKFGRKAPARIADLADIVTFCTDLEPNLAQTAKLKRIVVASE</sequence>
<dbReference type="SMART" id="SM00420">
    <property type="entry name" value="HTH_DEOR"/>
    <property type="match status" value="1"/>
</dbReference>
<dbReference type="InterPro" id="IPR036390">
    <property type="entry name" value="WH_DNA-bd_sf"/>
</dbReference>
<evidence type="ECO:0000313" key="4">
    <source>
        <dbReference type="EMBL" id="AKS47774.1"/>
    </source>
</evidence>
<dbReference type="PROSITE" id="PS51000">
    <property type="entry name" value="HTH_DEOR_2"/>
    <property type="match status" value="1"/>
</dbReference>
<dbReference type="EMBL" id="CP012160">
    <property type="protein sequence ID" value="AKS47774.1"/>
    <property type="molecule type" value="Genomic_DNA"/>
</dbReference>
<dbReference type="Pfam" id="PF08220">
    <property type="entry name" value="HTH_DeoR"/>
    <property type="match status" value="1"/>
</dbReference>
<reference evidence="4 5" key="1">
    <citation type="journal article" date="2015" name="Genome Announc.">
        <title>Closed Genome Sequence of Octadecabacter temperatus SB1, the First Mesophilic Species of the Genus Octadecabacter.</title>
        <authorList>
            <person name="Voget S."/>
            <person name="Billerbeck S."/>
            <person name="Simon M."/>
            <person name="Daniel R."/>
        </authorList>
    </citation>
    <scope>NUCLEOTIDE SEQUENCE [LARGE SCALE GENOMIC DNA]</scope>
    <source>
        <strain evidence="4 5">SB1</strain>
    </source>
</reference>
<protein>
    <submittedName>
        <fullName evidence="4">Glycerol-3-phosphate regulon repressor</fullName>
    </submittedName>
</protein>
<dbReference type="InterPro" id="IPR037171">
    <property type="entry name" value="NagB/RpiA_transferase-like"/>
</dbReference>
<dbReference type="InterPro" id="IPR014036">
    <property type="entry name" value="DeoR-like_C"/>
</dbReference>
<keyword evidence="2" id="KW-0805">Transcription regulation</keyword>
<dbReference type="InterPro" id="IPR001034">
    <property type="entry name" value="DeoR_HTH"/>
</dbReference>
<dbReference type="InterPro" id="IPR050313">
    <property type="entry name" value="Carb_Metab_HTH_regulators"/>
</dbReference>
<dbReference type="PATRIC" id="fig|1458307.3.peg.3284"/>
<dbReference type="PANTHER" id="PTHR30363">
    <property type="entry name" value="HTH-TYPE TRANSCRIPTIONAL REGULATOR SRLR-RELATED"/>
    <property type="match status" value="1"/>
</dbReference>
<dbReference type="Gene3D" id="1.10.10.10">
    <property type="entry name" value="Winged helix-like DNA-binding domain superfamily/Winged helix DNA-binding domain"/>
    <property type="match status" value="1"/>
</dbReference>
<evidence type="ECO:0000256" key="1">
    <source>
        <dbReference type="ARBA" id="ARBA00022491"/>
    </source>
</evidence>
<dbReference type="STRING" id="1458307.OSB_32610"/>
<name>A0A0K0YA16_9RHOB</name>
<dbReference type="OrthoDB" id="9814815at2"/>
<dbReference type="AlphaFoldDB" id="A0A0K0YA16"/>
<dbReference type="RefSeq" id="WP_049835926.1">
    <property type="nucleotide sequence ID" value="NZ_CP012160.1"/>
</dbReference>
<dbReference type="PRINTS" id="PR00037">
    <property type="entry name" value="HTHLACR"/>
</dbReference>
<gene>
    <name evidence="4" type="primary">glpR</name>
    <name evidence="4" type="ORF">OSB_32610</name>
</gene>
<dbReference type="Gene3D" id="3.40.50.1360">
    <property type="match status" value="1"/>
</dbReference>
<keyword evidence="3" id="KW-0804">Transcription</keyword>
<dbReference type="SUPFAM" id="SSF46785">
    <property type="entry name" value="Winged helix' DNA-binding domain"/>
    <property type="match status" value="1"/>
</dbReference>
<keyword evidence="1" id="KW-0678">Repressor</keyword>
<accession>A0A0K0YA16</accession>
<dbReference type="Pfam" id="PF00455">
    <property type="entry name" value="DeoRC"/>
    <property type="match status" value="1"/>
</dbReference>
<evidence type="ECO:0000313" key="5">
    <source>
        <dbReference type="Proteomes" id="UP000067444"/>
    </source>
</evidence>
<dbReference type="KEGG" id="otm:OSB_32610"/>
<dbReference type="GO" id="GO:0003700">
    <property type="term" value="F:DNA-binding transcription factor activity"/>
    <property type="evidence" value="ECO:0007669"/>
    <property type="project" value="InterPro"/>
</dbReference>
<dbReference type="SMART" id="SM01134">
    <property type="entry name" value="DeoRC"/>
    <property type="match status" value="1"/>
</dbReference>
<organism evidence="4 5">
    <name type="scientific">Octadecabacter temperatus</name>
    <dbReference type="NCBI Taxonomy" id="1458307"/>
    <lineage>
        <taxon>Bacteria</taxon>
        <taxon>Pseudomonadati</taxon>
        <taxon>Pseudomonadota</taxon>
        <taxon>Alphaproteobacteria</taxon>
        <taxon>Rhodobacterales</taxon>
        <taxon>Roseobacteraceae</taxon>
        <taxon>Octadecabacter</taxon>
    </lineage>
</organism>
<evidence type="ECO:0000256" key="2">
    <source>
        <dbReference type="ARBA" id="ARBA00023015"/>
    </source>
</evidence>
<dbReference type="InterPro" id="IPR036388">
    <property type="entry name" value="WH-like_DNA-bd_sf"/>
</dbReference>
<evidence type="ECO:0000256" key="3">
    <source>
        <dbReference type="ARBA" id="ARBA00023163"/>
    </source>
</evidence>
<proteinExistence type="predicted"/>
<keyword evidence="5" id="KW-1185">Reference proteome</keyword>